<gene>
    <name evidence="2" type="ORF">SAMN05660703_2165</name>
</gene>
<dbReference type="PANTHER" id="PTHR40050">
    <property type="entry name" value="INNER SPORE COAT PROTEIN H"/>
    <property type="match status" value="1"/>
</dbReference>
<name>A0A1W2AQX6_9FLAO</name>
<organism evidence="2 3">
    <name type="scientific">Cellulophaga tyrosinoxydans</name>
    <dbReference type="NCBI Taxonomy" id="504486"/>
    <lineage>
        <taxon>Bacteria</taxon>
        <taxon>Pseudomonadati</taxon>
        <taxon>Bacteroidota</taxon>
        <taxon>Flavobacteriia</taxon>
        <taxon>Flavobacteriales</taxon>
        <taxon>Flavobacteriaceae</taxon>
        <taxon>Cellulophaga</taxon>
    </lineage>
</organism>
<accession>A0A1W2AQX6</accession>
<dbReference type="STRING" id="504486.SAMN05660703_2165"/>
<feature type="signal peptide" evidence="1">
    <location>
        <begin position="1"/>
        <end position="21"/>
    </location>
</feature>
<dbReference type="RefSeq" id="WP_084061498.1">
    <property type="nucleotide sequence ID" value="NZ_FWXO01000003.1"/>
</dbReference>
<keyword evidence="1" id="KW-0732">Signal</keyword>
<dbReference type="PROSITE" id="PS51257">
    <property type="entry name" value="PROKAR_LIPOPROTEIN"/>
    <property type="match status" value="1"/>
</dbReference>
<sequence length="458" mass="52696">MKKIVSITFLLLLTLGFVACSKDDKNTSENNNPIATEDLLPLFKVNTNGNTIVDEPKVNAFLTIDVKGVFSQESAIGIEFRGSSSLAFPKKSYGFETRDANNEDLNVPLLNYPEEEDWILYGPYSDKSLIRNKLIYDLSRDMGRYASRSEFVELEINEEYRGVYVFMEKLKRGSDRIDINKLKEDENSGEDLTGGYILKIDKISASDAFGENGYNSLNSFKSSYTPRNATASQEINFLYEYPDAEDITSEQKSYISTYVRDFENALNSDQFQDEILGYQAYIDVDSFIDFFILNELSNNVDGYRLSTYLQKEKNEKLKMGPLWDFNLAFGNVDYCEGAATNVWAYKFNERCSGDYWLIPFWWDRLLEDPAFVQKLQDRWVEVRSTSLSNNAILGKISAYETVLNKSGAIEKNFQKWDILSTYVWPNNFIGNTYNAEIEYIESWITARTAWLDQAINNL</sequence>
<protein>
    <submittedName>
        <fullName evidence="2">CotH protein</fullName>
    </submittedName>
</protein>
<dbReference type="AlphaFoldDB" id="A0A1W2AQX6"/>
<reference evidence="2 3" key="1">
    <citation type="submission" date="2017-04" db="EMBL/GenBank/DDBJ databases">
        <authorList>
            <person name="Afonso C.L."/>
            <person name="Miller P.J."/>
            <person name="Scott M.A."/>
            <person name="Spackman E."/>
            <person name="Goraichik I."/>
            <person name="Dimitrov K.M."/>
            <person name="Suarez D.L."/>
            <person name="Swayne D.E."/>
        </authorList>
    </citation>
    <scope>NUCLEOTIDE SEQUENCE [LARGE SCALE GENOMIC DNA]</scope>
    <source>
        <strain evidence="2 3">DSM 21164</strain>
    </source>
</reference>
<keyword evidence="3" id="KW-1185">Reference proteome</keyword>
<evidence type="ECO:0000313" key="3">
    <source>
        <dbReference type="Proteomes" id="UP000192360"/>
    </source>
</evidence>
<dbReference type="PANTHER" id="PTHR40050:SF1">
    <property type="entry name" value="INNER SPORE COAT PROTEIN H"/>
    <property type="match status" value="1"/>
</dbReference>
<dbReference type="Proteomes" id="UP000192360">
    <property type="component" value="Unassembled WGS sequence"/>
</dbReference>
<dbReference type="InterPro" id="IPR014867">
    <property type="entry name" value="Spore_coat_CotH_CotH2/3/7"/>
</dbReference>
<proteinExistence type="predicted"/>
<evidence type="ECO:0000256" key="1">
    <source>
        <dbReference type="SAM" id="SignalP"/>
    </source>
</evidence>
<feature type="chain" id="PRO_5012642012" evidence="1">
    <location>
        <begin position="22"/>
        <end position="458"/>
    </location>
</feature>
<dbReference type="OrthoDB" id="9803752at2"/>
<dbReference type="Pfam" id="PF08757">
    <property type="entry name" value="CotH"/>
    <property type="match status" value="1"/>
</dbReference>
<evidence type="ECO:0000313" key="2">
    <source>
        <dbReference type="EMBL" id="SMC63149.1"/>
    </source>
</evidence>
<dbReference type="EMBL" id="FWXO01000003">
    <property type="protein sequence ID" value="SMC63149.1"/>
    <property type="molecule type" value="Genomic_DNA"/>
</dbReference>